<evidence type="ECO:0000256" key="4">
    <source>
        <dbReference type="ARBA" id="ARBA00023163"/>
    </source>
</evidence>
<dbReference type="Pfam" id="PF04545">
    <property type="entry name" value="Sigma70_r4"/>
    <property type="match status" value="1"/>
</dbReference>
<keyword evidence="1" id="KW-0805">Transcription regulation</keyword>
<dbReference type="Proteomes" id="UP000826793">
    <property type="component" value="Unassembled WGS sequence"/>
</dbReference>
<reference evidence="6" key="2">
    <citation type="submission" date="2021-04" db="EMBL/GenBank/DDBJ databases">
        <authorList>
            <person name="Gilroy R."/>
        </authorList>
    </citation>
    <scope>NUCLEOTIDE SEQUENCE</scope>
    <source>
        <strain evidence="6">CHK185-1770</strain>
    </source>
</reference>
<dbReference type="PRINTS" id="PR00046">
    <property type="entry name" value="SIGMA70FCT"/>
</dbReference>
<dbReference type="InterPro" id="IPR014284">
    <property type="entry name" value="RNA_pol_sigma-70_dom"/>
</dbReference>
<name>A0A9D2MVJ0_9FIRM</name>
<dbReference type="InterPro" id="IPR013325">
    <property type="entry name" value="RNA_pol_sigma_r2"/>
</dbReference>
<dbReference type="CDD" id="cd06171">
    <property type="entry name" value="Sigma70_r4"/>
    <property type="match status" value="1"/>
</dbReference>
<dbReference type="PROSITE" id="PS00715">
    <property type="entry name" value="SIGMA70_1"/>
    <property type="match status" value="1"/>
</dbReference>
<dbReference type="AlphaFoldDB" id="A0A9D2MVJ0"/>
<sequence length="205" mass="22579">MGLVHLCARRFLGRGVEYDDLFQAGCVGLVKAAENFDAARGVKFSTYAVPVILGEVRRLFRDGGALRVSRGLRDLARRAGEEADRLRQETGKAPGVGQIAQGLGISVEKAALALGVGQSPLSLTDREEGGELDVPVEAPEERMTERLTLYQILQNLEERDRSLIQYRYFQGKTQTETAALLGMTQVQVSRREKKLLAAMRAAFNQ</sequence>
<dbReference type="GO" id="GO:0006352">
    <property type="term" value="P:DNA-templated transcription initiation"/>
    <property type="evidence" value="ECO:0007669"/>
    <property type="project" value="InterPro"/>
</dbReference>
<evidence type="ECO:0000256" key="1">
    <source>
        <dbReference type="ARBA" id="ARBA00023015"/>
    </source>
</evidence>
<protein>
    <submittedName>
        <fullName evidence="6">Sigma-70 family RNA polymerase sigma factor</fullName>
    </submittedName>
</protein>
<organism evidence="6 7">
    <name type="scientific">Candidatus Acutalibacter pullicola</name>
    <dbReference type="NCBI Taxonomy" id="2838417"/>
    <lineage>
        <taxon>Bacteria</taxon>
        <taxon>Bacillati</taxon>
        <taxon>Bacillota</taxon>
        <taxon>Clostridia</taxon>
        <taxon>Eubacteriales</taxon>
        <taxon>Acutalibacteraceae</taxon>
        <taxon>Acutalibacter</taxon>
    </lineage>
</organism>
<evidence type="ECO:0000313" key="6">
    <source>
        <dbReference type="EMBL" id="HJB97507.1"/>
    </source>
</evidence>
<accession>A0A9D2MVJ0</accession>
<dbReference type="GO" id="GO:0003677">
    <property type="term" value="F:DNA binding"/>
    <property type="evidence" value="ECO:0007669"/>
    <property type="project" value="UniProtKB-KW"/>
</dbReference>
<dbReference type="NCBIfam" id="TIGR02937">
    <property type="entry name" value="sigma70-ECF"/>
    <property type="match status" value="1"/>
</dbReference>
<dbReference type="InterPro" id="IPR013324">
    <property type="entry name" value="RNA_pol_sigma_r3/r4-like"/>
</dbReference>
<feature type="domain" description="RNA polymerase sigma-70" evidence="5">
    <location>
        <begin position="20"/>
        <end position="33"/>
    </location>
</feature>
<proteinExistence type="predicted"/>
<dbReference type="InterPro" id="IPR007630">
    <property type="entry name" value="RNA_pol_sigma70_r4"/>
</dbReference>
<evidence type="ECO:0000256" key="2">
    <source>
        <dbReference type="ARBA" id="ARBA00023082"/>
    </source>
</evidence>
<dbReference type="PANTHER" id="PTHR30385:SF4">
    <property type="entry name" value="RNA POLYMERASE SIGMA-E FACTOR"/>
    <property type="match status" value="1"/>
</dbReference>
<dbReference type="EMBL" id="DWXG01000025">
    <property type="protein sequence ID" value="HJB97507.1"/>
    <property type="molecule type" value="Genomic_DNA"/>
</dbReference>
<evidence type="ECO:0000313" key="7">
    <source>
        <dbReference type="Proteomes" id="UP000826793"/>
    </source>
</evidence>
<dbReference type="PANTHER" id="PTHR30385">
    <property type="entry name" value="SIGMA FACTOR F FLAGELLAR"/>
    <property type="match status" value="1"/>
</dbReference>
<keyword evidence="2" id="KW-0731">Sigma factor</keyword>
<dbReference type="SUPFAM" id="SSF88659">
    <property type="entry name" value="Sigma3 and sigma4 domains of RNA polymerase sigma factors"/>
    <property type="match status" value="2"/>
</dbReference>
<gene>
    <name evidence="6" type="ORF">H9710_02880</name>
</gene>
<dbReference type="Gene3D" id="1.20.120.1810">
    <property type="match status" value="1"/>
</dbReference>
<dbReference type="Pfam" id="PF04542">
    <property type="entry name" value="Sigma70_r2"/>
    <property type="match status" value="1"/>
</dbReference>
<comment type="caution">
    <text evidence="6">The sequence shown here is derived from an EMBL/GenBank/DDBJ whole genome shotgun (WGS) entry which is preliminary data.</text>
</comment>
<evidence type="ECO:0000259" key="5">
    <source>
        <dbReference type="PROSITE" id="PS00715"/>
    </source>
</evidence>
<dbReference type="InterPro" id="IPR000943">
    <property type="entry name" value="RNA_pol_sigma70"/>
</dbReference>
<dbReference type="Gene3D" id="1.10.10.10">
    <property type="entry name" value="Winged helix-like DNA-binding domain superfamily/Winged helix DNA-binding domain"/>
    <property type="match status" value="2"/>
</dbReference>
<dbReference type="InterPro" id="IPR007627">
    <property type="entry name" value="RNA_pol_sigma70_r2"/>
</dbReference>
<keyword evidence="4" id="KW-0804">Transcription</keyword>
<dbReference type="GO" id="GO:0016987">
    <property type="term" value="F:sigma factor activity"/>
    <property type="evidence" value="ECO:0007669"/>
    <property type="project" value="UniProtKB-KW"/>
</dbReference>
<evidence type="ECO:0000256" key="3">
    <source>
        <dbReference type="ARBA" id="ARBA00023125"/>
    </source>
</evidence>
<dbReference type="SUPFAM" id="SSF88946">
    <property type="entry name" value="Sigma2 domain of RNA polymerase sigma factors"/>
    <property type="match status" value="1"/>
</dbReference>
<reference evidence="6" key="1">
    <citation type="journal article" date="2021" name="PeerJ">
        <title>Extensive microbial diversity within the chicken gut microbiome revealed by metagenomics and culture.</title>
        <authorList>
            <person name="Gilroy R."/>
            <person name="Ravi A."/>
            <person name="Getino M."/>
            <person name="Pursley I."/>
            <person name="Horton D.L."/>
            <person name="Alikhan N.F."/>
            <person name="Baker D."/>
            <person name="Gharbi K."/>
            <person name="Hall N."/>
            <person name="Watson M."/>
            <person name="Adriaenssens E.M."/>
            <person name="Foster-Nyarko E."/>
            <person name="Jarju S."/>
            <person name="Secka A."/>
            <person name="Antonio M."/>
            <person name="Oren A."/>
            <person name="Chaudhuri R.R."/>
            <person name="La Ragione R."/>
            <person name="Hildebrand F."/>
            <person name="Pallen M.J."/>
        </authorList>
    </citation>
    <scope>NUCLEOTIDE SEQUENCE</scope>
    <source>
        <strain evidence="6">CHK185-1770</strain>
    </source>
</reference>
<keyword evidence="3" id="KW-0238">DNA-binding</keyword>
<dbReference type="InterPro" id="IPR036388">
    <property type="entry name" value="WH-like_DNA-bd_sf"/>
</dbReference>